<evidence type="ECO:0000313" key="6">
    <source>
        <dbReference type="Proteomes" id="UP000546200"/>
    </source>
</evidence>
<dbReference type="InterPro" id="IPR029058">
    <property type="entry name" value="AB_hydrolase_fold"/>
</dbReference>
<reference evidence="5 6" key="1">
    <citation type="submission" date="2020-08" db="EMBL/GenBank/DDBJ databases">
        <title>Genomic Encyclopedia of Type Strains, Phase IV (KMG-IV): sequencing the most valuable type-strain genomes for metagenomic binning, comparative biology and taxonomic classification.</title>
        <authorList>
            <person name="Goeker M."/>
        </authorList>
    </citation>
    <scope>NUCLEOTIDE SEQUENCE [LARGE SCALE GENOMIC DNA]</scope>
    <source>
        <strain evidence="5 6">DSM 100044</strain>
    </source>
</reference>
<keyword evidence="6" id="KW-1185">Reference proteome</keyword>
<gene>
    <name evidence="5" type="ORF">FHS94_000167</name>
</gene>
<feature type="domain" description="Carboxylesterase type B" evidence="4">
    <location>
        <begin position="8"/>
        <end position="469"/>
    </location>
</feature>
<keyword evidence="2 3" id="KW-0378">Hydrolase</keyword>
<dbReference type="InterPro" id="IPR050309">
    <property type="entry name" value="Type-B_Carboxylest/Lipase"/>
</dbReference>
<comment type="similarity">
    <text evidence="1 3">Belongs to the type-B carboxylesterase/lipase family.</text>
</comment>
<dbReference type="SUPFAM" id="SSF53474">
    <property type="entry name" value="alpha/beta-Hydrolases"/>
    <property type="match status" value="1"/>
</dbReference>
<dbReference type="InterPro" id="IPR002018">
    <property type="entry name" value="CarbesteraseB"/>
</dbReference>
<dbReference type="EMBL" id="JACIJK010000001">
    <property type="protein sequence ID" value="MBB5713348.1"/>
    <property type="molecule type" value="Genomic_DNA"/>
</dbReference>
<proteinExistence type="inferred from homology"/>
<name>A0A7W9EUD5_9SPHN</name>
<evidence type="ECO:0000256" key="1">
    <source>
        <dbReference type="ARBA" id="ARBA00005964"/>
    </source>
</evidence>
<dbReference type="AlphaFoldDB" id="A0A7W9EUD5"/>
<evidence type="ECO:0000256" key="2">
    <source>
        <dbReference type="ARBA" id="ARBA00022801"/>
    </source>
</evidence>
<dbReference type="EC" id="3.1.1.-" evidence="3"/>
<comment type="caution">
    <text evidence="5">The sequence shown here is derived from an EMBL/GenBank/DDBJ whole genome shotgun (WGS) entry which is preliminary data.</text>
</comment>
<dbReference type="Gene3D" id="3.40.50.1820">
    <property type="entry name" value="alpha/beta hydrolase"/>
    <property type="match status" value="1"/>
</dbReference>
<dbReference type="InterPro" id="IPR019826">
    <property type="entry name" value="Carboxylesterase_B_AS"/>
</dbReference>
<protein>
    <recommendedName>
        <fullName evidence="3">Carboxylic ester hydrolase</fullName>
        <ecNumber evidence="3">3.1.1.-</ecNumber>
    </recommendedName>
</protein>
<evidence type="ECO:0000313" key="5">
    <source>
        <dbReference type="EMBL" id="MBB5713348.1"/>
    </source>
</evidence>
<dbReference type="PANTHER" id="PTHR11559">
    <property type="entry name" value="CARBOXYLESTERASE"/>
    <property type="match status" value="1"/>
</dbReference>
<sequence length="487" mass="51626">MAQQAVPPVVNVDGGALRGERLADRVAFRGVPFAAPPVGPLRWRAPAPVREWKGVREATRSAPSCAQLDDGWNRDNAAGSVEDCLYLDVASPTLTPERPMPVMVWIHGGSNKAGGAAGTVSTSMVRRGIVVVAIQYRLGPLGFLTHPALSAESPARGSGNYGLMDQQAALRWVRRNIARFGGDPAQVTIAGESAGAMDVALHQVAPASRGLFRAAIQESGTASFGHAARTVAQGEAIGEALVAQAGHPRATAAVLRAIPVADLLQASRQIEQSGRFDPGTIWIQAQVDGTVITEPPAATLTGKRGAFVPLLIGSNAREIDFFNTPAGARAALPGNWGADAGRVARLYGLDRPTAPADDQVRGPVALQVATDAVFTCPTRFNADARVAAGVPVWRYDFTYQPVGGPPLSHASELRYTFGNAGEDNIPTDAPRLQAYWANFIRSSDPNGEGLVRWNAYAPNRSYLRFGAGQPEQGVGLRDDICRDWDRP</sequence>
<dbReference type="Proteomes" id="UP000546200">
    <property type="component" value="Unassembled WGS sequence"/>
</dbReference>
<evidence type="ECO:0000256" key="3">
    <source>
        <dbReference type="RuleBase" id="RU361235"/>
    </source>
</evidence>
<evidence type="ECO:0000259" key="4">
    <source>
        <dbReference type="Pfam" id="PF00135"/>
    </source>
</evidence>
<dbReference type="PROSITE" id="PS00122">
    <property type="entry name" value="CARBOXYLESTERASE_B_1"/>
    <property type="match status" value="1"/>
</dbReference>
<dbReference type="GO" id="GO:0016787">
    <property type="term" value="F:hydrolase activity"/>
    <property type="evidence" value="ECO:0007669"/>
    <property type="project" value="UniProtKB-KW"/>
</dbReference>
<organism evidence="5 6">
    <name type="scientific">Sphingomonas aerophila</name>
    <dbReference type="NCBI Taxonomy" id="1344948"/>
    <lineage>
        <taxon>Bacteria</taxon>
        <taxon>Pseudomonadati</taxon>
        <taxon>Pseudomonadota</taxon>
        <taxon>Alphaproteobacteria</taxon>
        <taxon>Sphingomonadales</taxon>
        <taxon>Sphingomonadaceae</taxon>
        <taxon>Sphingomonas</taxon>
    </lineage>
</organism>
<dbReference type="RefSeq" id="WP_184053446.1">
    <property type="nucleotide sequence ID" value="NZ_JACIJK010000001.1"/>
</dbReference>
<dbReference type="Pfam" id="PF00135">
    <property type="entry name" value="COesterase"/>
    <property type="match status" value="1"/>
</dbReference>
<accession>A0A7W9EUD5</accession>